<sequence>MTISLTELESQSLIVGMESPKKSVLMTPEVLYEKVTLYVGSKRKKYIVHKRILCDQSEFFNAGFNGGFKEATEGEMYLPEDDPTAVANLIEYLYRGSLPRCREDGGSDKVRNLYYLAEKIGISSLMDKLMDLMAVPRIQQTGHLVGYGSDTIKEIYDHTHEESKLRLFVTAVNVFRLRDRGNEKNWMSDRAKLLHSNPEFSHDVFKFLGKHGEKVWVGKGADEAFVAAFEPCYFHVHGQDKECYVNLDNETLEDSEEYT</sequence>
<dbReference type="InterPro" id="IPR011333">
    <property type="entry name" value="SKP1/BTB/POZ_sf"/>
</dbReference>
<proteinExistence type="predicted"/>
<dbReference type="PANTHER" id="PTHR47843">
    <property type="entry name" value="BTB DOMAIN-CONTAINING PROTEIN-RELATED"/>
    <property type="match status" value="1"/>
</dbReference>
<dbReference type="Proteomes" id="UP000177798">
    <property type="component" value="Chromosome 2"/>
</dbReference>
<evidence type="ECO:0000259" key="1">
    <source>
        <dbReference type="PROSITE" id="PS50097"/>
    </source>
</evidence>
<dbReference type="AlphaFoldDB" id="A0A1D9PVD6"/>
<dbReference type="Gene3D" id="3.30.710.10">
    <property type="entry name" value="Potassium Channel Kv1.1, Chain A"/>
    <property type="match status" value="1"/>
</dbReference>
<dbReference type="SMART" id="SM00225">
    <property type="entry name" value="BTB"/>
    <property type="match status" value="1"/>
</dbReference>
<protein>
    <recommendedName>
        <fullName evidence="1">BTB domain-containing protein</fullName>
    </recommendedName>
</protein>
<dbReference type="OrthoDB" id="6359816at2759"/>
<evidence type="ECO:0000313" key="2">
    <source>
        <dbReference type="EMBL" id="APA06502.1"/>
    </source>
</evidence>
<evidence type="ECO:0000313" key="3">
    <source>
        <dbReference type="Proteomes" id="UP000177798"/>
    </source>
</evidence>
<dbReference type="EMBL" id="CP017815">
    <property type="protein sequence ID" value="APA06502.1"/>
    <property type="molecule type" value="Genomic_DNA"/>
</dbReference>
<reference evidence="3" key="1">
    <citation type="journal article" date="2017" name="Genome Biol. Evol.">
        <title>The complete genome sequence of the phytopathogenic fungus Sclerotinia sclerotiorum reveals insights into the genome architecture of broad host range pathogens.</title>
        <authorList>
            <person name="Derbyshire M."/>
            <person name="Denton-Giles M."/>
            <person name="Hegedus D."/>
            <person name="Seifbarghy S."/>
            <person name="Rollins J."/>
            <person name="van Kan J."/>
            <person name="Seidl M.F."/>
            <person name="Faino L."/>
            <person name="Mbengue M."/>
            <person name="Navaud O."/>
            <person name="Raffaele S."/>
            <person name="Hammond-Kosack K."/>
            <person name="Heard S."/>
            <person name="Oliver R."/>
        </authorList>
    </citation>
    <scope>NUCLEOTIDE SEQUENCE [LARGE SCALE GENOMIC DNA]</scope>
    <source>
        <strain evidence="3">ATCC 18683 / 1980 / Ss-1</strain>
    </source>
</reference>
<dbReference type="InterPro" id="IPR000210">
    <property type="entry name" value="BTB/POZ_dom"/>
</dbReference>
<organism evidence="2 3">
    <name type="scientific">Sclerotinia sclerotiorum (strain ATCC 18683 / 1980 / Ss-1)</name>
    <name type="common">White mold</name>
    <name type="synonym">Whetzelinia sclerotiorum</name>
    <dbReference type="NCBI Taxonomy" id="665079"/>
    <lineage>
        <taxon>Eukaryota</taxon>
        <taxon>Fungi</taxon>
        <taxon>Dikarya</taxon>
        <taxon>Ascomycota</taxon>
        <taxon>Pezizomycotina</taxon>
        <taxon>Leotiomycetes</taxon>
        <taxon>Helotiales</taxon>
        <taxon>Sclerotiniaceae</taxon>
        <taxon>Sclerotinia</taxon>
    </lineage>
</organism>
<accession>A0A1D9PVD6</accession>
<feature type="domain" description="BTB" evidence="1">
    <location>
        <begin position="33"/>
        <end position="102"/>
    </location>
</feature>
<dbReference type="PANTHER" id="PTHR47843:SF7">
    <property type="entry name" value="BTB DOMAIN-CONTAINING PROTEIN"/>
    <property type="match status" value="1"/>
</dbReference>
<dbReference type="CDD" id="cd18186">
    <property type="entry name" value="BTB_POZ_ZBTB_KLHL-like"/>
    <property type="match status" value="1"/>
</dbReference>
<dbReference type="VEuPathDB" id="FungiDB:sscle_02g012720"/>
<gene>
    <name evidence="2" type="ORF">sscle_02g012720</name>
</gene>
<dbReference type="Pfam" id="PF00651">
    <property type="entry name" value="BTB"/>
    <property type="match status" value="1"/>
</dbReference>
<dbReference type="PROSITE" id="PS50097">
    <property type="entry name" value="BTB"/>
    <property type="match status" value="1"/>
</dbReference>
<dbReference type="SUPFAM" id="SSF54695">
    <property type="entry name" value="POZ domain"/>
    <property type="match status" value="1"/>
</dbReference>
<name>A0A1D9PVD6_SCLS1</name>